<dbReference type="EMBL" id="CP017267">
    <property type="protein sequence ID" value="APB30913.1"/>
    <property type="molecule type" value="Genomic_DNA"/>
</dbReference>
<sequence>MLVDSNLPIERDKLQNRFARLVKEDNDIIGAYFSGSIGNKTEDFYSDINARIILKPGIQIEQKQREIIRSIGDYLFIELFDYNHSIIHYATFIKLDLMVYTLEMLEPSILYKHIEIIKDDGTLTELHNLSKDMQYVVTQEVFDHILNQYYADYFNLYRAWRRNESNHIESIVLSIKQHLVSMWYLSKGTEPNIDDDWRNYEGEKSRLSHLEKEFILSYTPFDIKEIEVFTNKIAILMLEASEKVAVYDDLFFSRPNFMKVHDRISFTDEI</sequence>
<dbReference type="Gene3D" id="3.30.460.10">
    <property type="entry name" value="Beta Polymerase, domain 2"/>
    <property type="match status" value="1"/>
</dbReference>
<accession>A0A1J0A4S1</accession>
<proteinExistence type="predicted"/>
<dbReference type="AlphaFoldDB" id="A0A1J0A4S1"/>
<organism evidence="1 2">
    <name type="scientific">Vagococcus teuberi</name>
    <dbReference type="NCBI Taxonomy" id="519472"/>
    <lineage>
        <taxon>Bacteria</taxon>
        <taxon>Bacillati</taxon>
        <taxon>Bacillota</taxon>
        <taxon>Bacilli</taxon>
        <taxon>Lactobacillales</taxon>
        <taxon>Enterococcaceae</taxon>
        <taxon>Vagococcus</taxon>
    </lineage>
</organism>
<gene>
    <name evidence="1" type="ORF">BHY08_03140</name>
</gene>
<dbReference type="RefSeq" id="WP_071456490.1">
    <property type="nucleotide sequence ID" value="NZ_CABJEN010000003.1"/>
</dbReference>
<evidence type="ECO:0000313" key="1">
    <source>
        <dbReference type="EMBL" id="APB30913.1"/>
    </source>
</evidence>
<dbReference type="Proteomes" id="UP000191200">
    <property type="component" value="Chromosome"/>
</dbReference>
<dbReference type="KEGG" id="vte:BHY08_03140"/>
<reference evidence="1 2" key="1">
    <citation type="submission" date="2016-09" db="EMBL/GenBank/DDBJ databases">
        <title>Vagococcus teuberi sp. nov., isolated from the Malian artisanal sour milk fene.</title>
        <authorList>
            <person name="Wullschleger S."/>
            <person name="Seifert C."/>
            <person name="Baumgartner S."/>
            <person name="Lacroix C."/>
            <person name="Bonfoh B."/>
            <person name="Stevens M.J."/>
            <person name="Meile L."/>
        </authorList>
    </citation>
    <scope>NUCLEOTIDE SEQUENCE [LARGE SCALE GENOMIC DNA]</scope>
    <source>
        <strain evidence="1 2">DSM 21459</strain>
    </source>
</reference>
<evidence type="ECO:0008006" key="3">
    <source>
        <dbReference type="Google" id="ProtNLM"/>
    </source>
</evidence>
<dbReference type="OrthoDB" id="2427280at2"/>
<name>A0A1J0A4S1_9ENTE</name>
<dbReference type="InterPro" id="IPR043519">
    <property type="entry name" value="NT_sf"/>
</dbReference>
<evidence type="ECO:0000313" key="2">
    <source>
        <dbReference type="Proteomes" id="UP000191200"/>
    </source>
</evidence>
<dbReference type="SUPFAM" id="SSF81301">
    <property type="entry name" value="Nucleotidyltransferase"/>
    <property type="match status" value="1"/>
</dbReference>
<protein>
    <recommendedName>
        <fullName evidence="3">Polymerase nucleotidyl transferase domain-containing protein</fullName>
    </recommendedName>
</protein>
<keyword evidence="2" id="KW-1185">Reference proteome</keyword>